<dbReference type="AlphaFoldDB" id="A0A1A9UEK1"/>
<organism evidence="2 3">
    <name type="scientific">Glossina austeni</name>
    <name type="common">Savannah tsetse fly</name>
    <dbReference type="NCBI Taxonomy" id="7395"/>
    <lineage>
        <taxon>Eukaryota</taxon>
        <taxon>Metazoa</taxon>
        <taxon>Ecdysozoa</taxon>
        <taxon>Arthropoda</taxon>
        <taxon>Hexapoda</taxon>
        <taxon>Insecta</taxon>
        <taxon>Pterygota</taxon>
        <taxon>Neoptera</taxon>
        <taxon>Endopterygota</taxon>
        <taxon>Diptera</taxon>
        <taxon>Brachycera</taxon>
        <taxon>Muscomorpha</taxon>
        <taxon>Hippoboscoidea</taxon>
        <taxon>Glossinidae</taxon>
        <taxon>Glossina</taxon>
    </lineage>
</organism>
<feature type="transmembrane region" description="Helical" evidence="1">
    <location>
        <begin position="106"/>
        <end position="124"/>
    </location>
</feature>
<sequence length="126" mass="14556">MAHGAVLLKLSDEEKTNKCKHSIVRSVSLMGGSVSSSPEKRTCGYTRCLTRKFGFSLWPLGPLNGIIRSMRHQAFISKTQRHSNLELDNFLLLKFQSFQRQPDKRTWGFIYLFIYFVSVQSTTFKF</sequence>
<keyword evidence="1" id="KW-0812">Transmembrane</keyword>
<evidence type="ECO:0000256" key="1">
    <source>
        <dbReference type="SAM" id="Phobius"/>
    </source>
</evidence>
<protein>
    <submittedName>
        <fullName evidence="2">Uncharacterized protein</fullName>
    </submittedName>
</protein>
<keyword evidence="3" id="KW-1185">Reference proteome</keyword>
<evidence type="ECO:0000313" key="3">
    <source>
        <dbReference type="Proteomes" id="UP000078200"/>
    </source>
</evidence>
<evidence type="ECO:0000313" key="2">
    <source>
        <dbReference type="EnsemblMetazoa" id="GAUT002251-PA"/>
    </source>
</evidence>
<dbReference type="Proteomes" id="UP000078200">
    <property type="component" value="Unassembled WGS sequence"/>
</dbReference>
<keyword evidence="1" id="KW-1133">Transmembrane helix</keyword>
<dbReference type="EnsemblMetazoa" id="GAUT002251-RA">
    <property type="protein sequence ID" value="GAUT002251-PA"/>
    <property type="gene ID" value="GAUT002251"/>
</dbReference>
<name>A0A1A9UEK1_GLOAU</name>
<accession>A0A1A9UEK1</accession>
<dbReference type="VEuPathDB" id="VectorBase:GAUT002251"/>
<reference evidence="2" key="1">
    <citation type="submission" date="2020-05" db="UniProtKB">
        <authorList>
            <consortium name="EnsemblMetazoa"/>
        </authorList>
    </citation>
    <scope>IDENTIFICATION</scope>
    <source>
        <strain evidence="2">TTRI</strain>
    </source>
</reference>
<keyword evidence="1" id="KW-0472">Membrane</keyword>
<proteinExistence type="predicted"/>